<dbReference type="AlphaFoldDB" id="A0AAP0HSL7"/>
<accession>A0AAP0HSL7</accession>
<organism evidence="1 2">
    <name type="scientific">Stephania japonica</name>
    <dbReference type="NCBI Taxonomy" id="461633"/>
    <lineage>
        <taxon>Eukaryota</taxon>
        <taxon>Viridiplantae</taxon>
        <taxon>Streptophyta</taxon>
        <taxon>Embryophyta</taxon>
        <taxon>Tracheophyta</taxon>
        <taxon>Spermatophyta</taxon>
        <taxon>Magnoliopsida</taxon>
        <taxon>Ranunculales</taxon>
        <taxon>Menispermaceae</taxon>
        <taxon>Menispermoideae</taxon>
        <taxon>Cissampelideae</taxon>
        <taxon>Stephania</taxon>
    </lineage>
</organism>
<sequence length="132" mass="15152">MEEQCACQGPDLKQAISYKMYQRNFTLAIFTFGFITINQEYKIENPEHFCDSLIDFLFRLVTRNQFTANSVIQNSSSLDEICCNSSQLQNRTDVGTGNQDTFEMALNFLKVSQLSPARVISFNQFSFDRSSL</sequence>
<protein>
    <submittedName>
        <fullName evidence="1">Uncharacterized protein</fullName>
    </submittedName>
</protein>
<proteinExistence type="predicted"/>
<dbReference type="Proteomes" id="UP001417504">
    <property type="component" value="Unassembled WGS sequence"/>
</dbReference>
<reference evidence="1 2" key="1">
    <citation type="submission" date="2024-01" db="EMBL/GenBank/DDBJ databases">
        <title>Genome assemblies of Stephania.</title>
        <authorList>
            <person name="Yang L."/>
        </authorList>
    </citation>
    <scope>NUCLEOTIDE SEQUENCE [LARGE SCALE GENOMIC DNA]</scope>
    <source>
        <strain evidence="1">QJT</strain>
        <tissue evidence="1">Leaf</tissue>
    </source>
</reference>
<dbReference type="EMBL" id="JBBNAE010000009">
    <property type="protein sequence ID" value="KAK9096719.1"/>
    <property type="molecule type" value="Genomic_DNA"/>
</dbReference>
<name>A0AAP0HSL7_9MAGN</name>
<comment type="caution">
    <text evidence="1">The sequence shown here is derived from an EMBL/GenBank/DDBJ whole genome shotgun (WGS) entry which is preliminary data.</text>
</comment>
<evidence type="ECO:0000313" key="2">
    <source>
        <dbReference type="Proteomes" id="UP001417504"/>
    </source>
</evidence>
<evidence type="ECO:0000313" key="1">
    <source>
        <dbReference type="EMBL" id="KAK9096719.1"/>
    </source>
</evidence>
<keyword evidence="2" id="KW-1185">Reference proteome</keyword>
<gene>
    <name evidence="1" type="ORF">Sjap_022216</name>
</gene>